<reference evidence="3" key="1">
    <citation type="journal article" date="2021" name="ISME J.">
        <title>Evolutionary origin and ecological implication of a unique nif island in free-living Bradyrhizobium lineages.</title>
        <authorList>
            <person name="Tao J."/>
        </authorList>
    </citation>
    <scope>NUCLEOTIDE SEQUENCE [LARGE SCALE GENOMIC DNA]</scope>
    <source>
        <strain evidence="3">SZCCT0434</strain>
    </source>
</reference>
<dbReference type="Proteomes" id="UP001315278">
    <property type="component" value="Unassembled WGS sequence"/>
</dbReference>
<evidence type="ECO:0000313" key="3">
    <source>
        <dbReference type="Proteomes" id="UP001315278"/>
    </source>
</evidence>
<evidence type="ECO:0000256" key="1">
    <source>
        <dbReference type="SAM" id="Phobius"/>
    </source>
</evidence>
<organism evidence="2 3">
    <name type="scientific">Bradyrhizobium jicamae</name>
    <dbReference type="NCBI Taxonomy" id="280332"/>
    <lineage>
        <taxon>Bacteria</taxon>
        <taxon>Pseudomonadati</taxon>
        <taxon>Pseudomonadota</taxon>
        <taxon>Alphaproteobacteria</taxon>
        <taxon>Hyphomicrobiales</taxon>
        <taxon>Nitrobacteraceae</taxon>
        <taxon>Bradyrhizobium</taxon>
    </lineage>
</organism>
<dbReference type="EMBL" id="JAFCJH010000015">
    <property type="protein sequence ID" value="MBR0797106.1"/>
    <property type="molecule type" value="Genomic_DNA"/>
</dbReference>
<keyword evidence="3" id="KW-1185">Reference proteome</keyword>
<comment type="caution">
    <text evidence="2">The sequence shown here is derived from an EMBL/GenBank/DDBJ whole genome shotgun (WGS) entry which is preliminary data.</text>
</comment>
<keyword evidence="1" id="KW-0812">Transmembrane</keyword>
<feature type="transmembrane region" description="Helical" evidence="1">
    <location>
        <begin position="20"/>
        <end position="47"/>
    </location>
</feature>
<accession>A0ABS5FJZ1</accession>
<proteinExistence type="predicted"/>
<protein>
    <submittedName>
        <fullName evidence="2">Uncharacterized protein</fullName>
    </submittedName>
</protein>
<sequence>MPIELPVTTPSSPASELELIALASLLPWCLSLLLACHSSAIAQAFLLMGRFG</sequence>
<evidence type="ECO:0000313" key="2">
    <source>
        <dbReference type="EMBL" id="MBR0797106.1"/>
    </source>
</evidence>
<dbReference type="RefSeq" id="WP_212493145.1">
    <property type="nucleotide sequence ID" value="NZ_JAFCJH010000015.1"/>
</dbReference>
<name>A0ABS5FJZ1_9BRAD</name>
<keyword evidence="1" id="KW-0472">Membrane</keyword>
<gene>
    <name evidence="2" type="ORF">JQ615_17075</name>
</gene>
<keyword evidence="1" id="KW-1133">Transmembrane helix</keyword>